<name>A0A1I1XY44_9BACT</name>
<feature type="signal peptide" evidence="1">
    <location>
        <begin position="1"/>
        <end position="20"/>
    </location>
</feature>
<evidence type="ECO:0000313" key="2">
    <source>
        <dbReference type="EMBL" id="SFE12194.1"/>
    </source>
</evidence>
<protein>
    <submittedName>
        <fullName evidence="2">Uncharacterized protein</fullName>
    </submittedName>
</protein>
<gene>
    <name evidence="2" type="ORF">SAMN05444380_1078</name>
</gene>
<keyword evidence="1" id="KW-0732">Signal</keyword>
<organism evidence="2 3">
    <name type="scientific">Thermophagus xiamenensis</name>
    <dbReference type="NCBI Taxonomy" id="385682"/>
    <lineage>
        <taxon>Bacteria</taxon>
        <taxon>Pseudomonadati</taxon>
        <taxon>Bacteroidota</taxon>
        <taxon>Bacteroidia</taxon>
        <taxon>Marinilabiliales</taxon>
        <taxon>Marinilabiliaceae</taxon>
        <taxon>Thermophagus</taxon>
    </lineage>
</organism>
<dbReference type="AlphaFoldDB" id="A0A1I1XY44"/>
<reference evidence="2 3" key="1">
    <citation type="submission" date="2016-10" db="EMBL/GenBank/DDBJ databases">
        <authorList>
            <person name="de Groot N.N."/>
        </authorList>
    </citation>
    <scope>NUCLEOTIDE SEQUENCE [LARGE SCALE GENOMIC DNA]</scope>
    <source>
        <strain evidence="2 3">DSM 19012</strain>
    </source>
</reference>
<accession>A0A1I1XY44</accession>
<dbReference type="InParanoid" id="A0A1I1XY44"/>
<dbReference type="EMBL" id="FONA01000007">
    <property type="protein sequence ID" value="SFE12194.1"/>
    <property type="molecule type" value="Genomic_DNA"/>
</dbReference>
<evidence type="ECO:0000313" key="3">
    <source>
        <dbReference type="Proteomes" id="UP000181976"/>
    </source>
</evidence>
<feature type="chain" id="PRO_5010311457" evidence="1">
    <location>
        <begin position="21"/>
        <end position="43"/>
    </location>
</feature>
<evidence type="ECO:0000256" key="1">
    <source>
        <dbReference type="SAM" id="SignalP"/>
    </source>
</evidence>
<dbReference type="Proteomes" id="UP000181976">
    <property type="component" value="Unassembled WGS sequence"/>
</dbReference>
<proteinExistence type="predicted"/>
<sequence>MTLFFLASLLYFCSLITQFAEVPFAYNEMGMTKKVCHDKNMYK</sequence>
<keyword evidence="3" id="KW-1185">Reference proteome</keyword>